<evidence type="ECO:0000313" key="5">
    <source>
        <dbReference type="EMBL" id="PRY87170.1"/>
    </source>
</evidence>
<comment type="caution">
    <text evidence="5">The sequence shown here is derived from an EMBL/GenBank/DDBJ whole genome shotgun (WGS) entry which is preliminary data.</text>
</comment>
<proteinExistence type="predicted"/>
<sequence length="116" mass="12853">MGKGVILIIDDEIGILNLLSRFLKRRGFEVHTAINLSEGKNQLEKIDPDFLFLDVNLPDGNGLESLPHLKDTYPSLTVIMMSAFDHGKMRSIAKSQGALAFLSKPFSLAEIDQIIV</sequence>
<reference evidence="5 6" key="1">
    <citation type="submission" date="2018-03" db="EMBL/GenBank/DDBJ databases">
        <title>Genomic Encyclopedia of Archaeal and Bacterial Type Strains, Phase II (KMG-II): from individual species to whole genera.</title>
        <authorList>
            <person name="Goeker M."/>
        </authorList>
    </citation>
    <scope>NUCLEOTIDE SEQUENCE [LARGE SCALE GENOMIC DNA]</scope>
    <source>
        <strain evidence="5 6">DSM 27929</strain>
    </source>
</reference>
<dbReference type="GO" id="GO:0000160">
    <property type="term" value="P:phosphorelay signal transduction system"/>
    <property type="evidence" value="ECO:0007669"/>
    <property type="project" value="UniProtKB-KW"/>
</dbReference>
<feature type="modified residue" description="4-aspartylphosphate" evidence="3">
    <location>
        <position position="54"/>
    </location>
</feature>
<dbReference type="Proteomes" id="UP000238157">
    <property type="component" value="Unassembled WGS sequence"/>
</dbReference>
<gene>
    <name evidence="5" type="ORF">CLW00_107240</name>
</gene>
<dbReference type="AlphaFoldDB" id="A0A2T0WKD3"/>
<dbReference type="OrthoDB" id="9789181at2"/>
<dbReference type="InterPro" id="IPR001789">
    <property type="entry name" value="Sig_transdc_resp-reg_receiver"/>
</dbReference>
<dbReference type="PROSITE" id="PS50110">
    <property type="entry name" value="RESPONSE_REGULATORY"/>
    <property type="match status" value="1"/>
</dbReference>
<evidence type="ECO:0000256" key="3">
    <source>
        <dbReference type="PROSITE-ProRule" id="PRU00169"/>
    </source>
</evidence>
<dbReference type="EMBL" id="PVTR01000007">
    <property type="protein sequence ID" value="PRY87170.1"/>
    <property type="molecule type" value="Genomic_DNA"/>
</dbReference>
<feature type="domain" description="Response regulatory" evidence="4">
    <location>
        <begin position="5"/>
        <end position="116"/>
    </location>
</feature>
<dbReference type="InterPro" id="IPR011006">
    <property type="entry name" value="CheY-like_superfamily"/>
</dbReference>
<dbReference type="InterPro" id="IPR050595">
    <property type="entry name" value="Bact_response_regulator"/>
</dbReference>
<keyword evidence="6" id="KW-1185">Reference proteome</keyword>
<evidence type="ECO:0000256" key="1">
    <source>
        <dbReference type="ARBA" id="ARBA00022553"/>
    </source>
</evidence>
<organism evidence="5 6">
    <name type="scientific">Mongoliibacter ruber</name>
    <dbReference type="NCBI Taxonomy" id="1750599"/>
    <lineage>
        <taxon>Bacteria</taxon>
        <taxon>Pseudomonadati</taxon>
        <taxon>Bacteroidota</taxon>
        <taxon>Cytophagia</taxon>
        <taxon>Cytophagales</taxon>
        <taxon>Cyclobacteriaceae</taxon>
        <taxon>Mongoliibacter</taxon>
    </lineage>
</organism>
<dbReference type="Pfam" id="PF00072">
    <property type="entry name" value="Response_reg"/>
    <property type="match status" value="1"/>
</dbReference>
<dbReference type="PANTHER" id="PTHR44591">
    <property type="entry name" value="STRESS RESPONSE REGULATOR PROTEIN 1"/>
    <property type="match status" value="1"/>
</dbReference>
<name>A0A2T0WKD3_9BACT</name>
<evidence type="ECO:0000313" key="6">
    <source>
        <dbReference type="Proteomes" id="UP000238157"/>
    </source>
</evidence>
<dbReference type="SUPFAM" id="SSF52172">
    <property type="entry name" value="CheY-like"/>
    <property type="match status" value="1"/>
</dbReference>
<protein>
    <submittedName>
        <fullName evidence="5">Response regulator receiver domain-containing protein</fullName>
    </submittedName>
</protein>
<dbReference type="CDD" id="cd00156">
    <property type="entry name" value="REC"/>
    <property type="match status" value="1"/>
</dbReference>
<evidence type="ECO:0000256" key="2">
    <source>
        <dbReference type="ARBA" id="ARBA00023012"/>
    </source>
</evidence>
<dbReference type="PANTHER" id="PTHR44591:SF14">
    <property type="entry name" value="PROTEIN PILG"/>
    <property type="match status" value="1"/>
</dbReference>
<evidence type="ECO:0000259" key="4">
    <source>
        <dbReference type="PROSITE" id="PS50110"/>
    </source>
</evidence>
<keyword evidence="1 3" id="KW-0597">Phosphoprotein</keyword>
<dbReference type="SMART" id="SM00448">
    <property type="entry name" value="REC"/>
    <property type="match status" value="1"/>
</dbReference>
<accession>A0A2T0WKD3</accession>
<keyword evidence="2" id="KW-0902">Two-component regulatory system</keyword>
<dbReference type="Gene3D" id="3.40.50.2300">
    <property type="match status" value="1"/>
</dbReference>